<proteinExistence type="predicted"/>
<dbReference type="Proteomes" id="UP001497516">
    <property type="component" value="Chromosome 5"/>
</dbReference>
<evidence type="ECO:0000313" key="1">
    <source>
        <dbReference type="EMBL" id="CAL1388276.1"/>
    </source>
</evidence>
<dbReference type="AlphaFoldDB" id="A0AAV2EQM7"/>
<name>A0AAV2EQM7_9ROSI</name>
<reference evidence="1 2" key="1">
    <citation type="submission" date="2024-04" db="EMBL/GenBank/DDBJ databases">
        <authorList>
            <person name="Fracassetti M."/>
        </authorList>
    </citation>
    <scope>NUCLEOTIDE SEQUENCE [LARGE SCALE GENOMIC DNA]</scope>
</reference>
<evidence type="ECO:0000313" key="2">
    <source>
        <dbReference type="Proteomes" id="UP001497516"/>
    </source>
</evidence>
<protein>
    <submittedName>
        <fullName evidence="1">Uncharacterized protein</fullName>
    </submittedName>
</protein>
<organism evidence="1 2">
    <name type="scientific">Linum trigynum</name>
    <dbReference type="NCBI Taxonomy" id="586398"/>
    <lineage>
        <taxon>Eukaryota</taxon>
        <taxon>Viridiplantae</taxon>
        <taxon>Streptophyta</taxon>
        <taxon>Embryophyta</taxon>
        <taxon>Tracheophyta</taxon>
        <taxon>Spermatophyta</taxon>
        <taxon>Magnoliopsida</taxon>
        <taxon>eudicotyledons</taxon>
        <taxon>Gunneridae</taxon>
        <taxon>Pentapetalae</taxon>
        <taxon>rosids</taxon>
        <taxon>fabids</taxon>
        <taxon>Malpighiales</taxon>
        <taxon>Linaceae</taxon>
        <taxon>Linum</taxon>
    </lineage>
</organism>
<accession>A0AAV2EQM7</accession>
<dbReference type="EMBL" id="OZ034818">
    <property type="protein sequence ID" value="CAL1388276.1"/>
    <property type="molecule type" value="Genomic_DNA"/>
</dbReference>
<gene>
    <name evidence="1" type="ORF">LTRI10_LOCUS29211</name>
</gene>
<sequence length="105" mass="12172">MPLKSRNRGEDTLRKARGDRWRGRHIRGSGTHRRRDGGGCWSRRHIRRVCRWGCRWRRIVKYIGDSTGEAVVELAVGRGRDLDWKGKKHGLAEEVMVVGILILTE</sequence>
<keyword evidence="2" id="KW-1185">Reference proteome</keyword>